<accession>A0A5E9FWJ1</accession>
<dbReference type="EMBL" id="FNIB01000002">
    <property type="protein sequence ID" value="SDM69986.1"/>
    <property type="molecule type" value="Genomic_DNA"/>
</dbReference>
<reference evidence="1 2" key="1">
    <citation type="submission" date="2016-10" db="EMBL/GenBank/DDBJ databases">
        <authorList>
            <person name="Varghese N."/>
            <person name="Submissions S."/>
        </authorList>
    </citation>
    <scope>NUCLEOTIDE SEQUENCE [LARGE SCALE GENOMIC DNA]</scope>
    <source>
        <strain evidence="1 2">CGMCC 1.11215</strain>
    </source>
</reference>
<protein>
    <submittedName>
        <fullName evidence="1">Uncharacterized protein</fullName>
    </submittedName>
</protein>
<evidence type="ECO:0000313" key="1">
    <source>
        <dbReference type="EMBL" id="SDM69986.1"/>
    </source>
</evidence>
<gene>
    <name evidence="1" type="ORF">SAMN05216368_10242</name>
</gene>
<dbReference type="AlphaFoldDB" id="A0A5E9FWJ1"/>
<organism evidence="1 2">
    <name type="scientific">Cryobacterium flavum</name>
    <dbReference type="NCBI Taxonomy" id="1424659"/>
    <lineage>
        <taxon>Bacteria</taxon>
        <taxon>Bacillati</taxon>
        <taxon>Actinomycetota</taxon>
        <taxon>Actinomycetes</taxon>
        <taxon>Micrococcales</taxon>
        <taxon>Microbacteriaceae</taxon>
        <taxon>Cryobacterium</taxon>
    </lineage>
</organism>
<proteinExistence type="predicted"/>
<sequence length="144" mass="15833">MEATSWWHGRIVAGLASYWVYQHLGNMSPAERAADEIWREIAAHTGETELDLTARLGERMRGGFRHLLVGTSLPFLLPPGLHHLESWDEAVSTGASGRPAAGWASACAGSSIWSIGPRLSAVFASWHEWPPRWPTAAAARLRRP</sequence>
<evidence type="ECO:0000313" key="2">
    <source>
        <dbReference type="Proteomes" id="UP000199639"/>
    </source>
</evidence>
<dbReference type="STRING" id="1424659.SAMN05216368_10242"/>
<dbReference type="Proteomes" id="UP000199639">
    <property type="component" value="Unassembled WGS sequence"/>
</dbReference>
<name>A0A5E9FWJ1_9MICO</name>
<dbReference type="RefSeq" id="WP_241983030.1">
    <property type="nucleotide sequence ID" value="NZ_FNIB01000002.1"/>
</dbReference>